<dbReference type="SUPFAM" id="SSF53098">
    <property type="entry name" value="Ribonuclease H-like"/>
    <property type="match status" value="1"/>
</dbReference>
<dbReference type="Pfam" id="PF21354">
    <property type="entry name" value="STAT_linker"/>
    <property type="match status" value="1"/>
</dbReference>
<dbReference type="InterPro" id="IPR012345">
    <property type="entry name" value="STAT_TF_DNA-bd_N"/>
</dbReference>
<dbReference type="InterPro" id="IPR001217">
    <property type="entry name" value="STAT"/>
</dbReference>
<dbReference type="InterPro" id="IPR015988">
    <property type="entry name" value="STAT_TF_CC"/>
</dbReference>
<evidence type="ECO:0000256" key="9">
    <source>
        <dbReference type="ARBA" id="ARBA00023159"/>
    </source>
</evidence>
<dbReference type="Gene3D" id="1.20.1050.20">
    <property type="entry name" value="STAT transcription factor, all-alpha domain"/>
    <property type="match status" value="1"/>
</dbReference>
<dbReference type="Proteomes" id="UP000596742">
    <property type="component" value="Unassembled WGS sequence"/>
</dbReference>
<keyword evidence="13" id="KW-0175">Coiled coil</keyword>
<evidence type="ECO:0000256" key="8">
    <source>
        <dbReference type="ARBA" id="ARBA00023125"/>
    </source>
</evidence>
<dbReference type="SUPFAM" id="SSF49417">
    <property type="entry name" value="p53-like transcription factors"/>
    <property type="match status" value="1"/>
</dbReference>
<comment type="subcellular location">
    <subcellularLocation>
        <location evidence="2">Cytoplasm</location>
    </subcellularLocation>
    <subcellularLocation>
        <location evidence="1">Nucleus</location>
    </subcellularLocation>
</comment>
<dbReference type="Gene3D" id="3.30.505.10">
    <property type="entry name" value="SH2 domain"/>
    <property type="match status" value="1"/>
</dbReference>
<dbReference type="Pfam" id="PF25244">
    <property type="entry name" value="PML_C"/>
    <property type="match status" value="1"/>
</dbReference>
<dbReference type="SMART" id="SM00479">
    <property type="entry name" value="EXOIII"/>
    <property type="match status" value="1"/>
</dbReference>
<keyword evidence="10" id="KW-0804">Transcription</keyword>
<evidence type="ECO:0000313" key="16">
    <source>
        <dbReference type="EMBL" id="VDI41395.1"/>
    </source>
</evidence>
<feature type="domain" description="SH2" evidence="15">
    <location>
        <begin position="681"/>
        <end position="771"/>
    </location>
</feature>
<evidence type="ECO:0000259" key="15">
    <source>
        <dbReference type="PROSITE" id="PS50001"/>
    </source>
</evidence>
<dbReference type="InterPro" id="IPR046994">
    <property type="entry name" value="STAT5_CC"/>
</dbReference>
<keyword evidence="17" id="KW-1185">Reference proteome</keyword>
<evidence type="ECO:0000313" key="17">
    <source>
        <dbReference type="Proteomes" id="UP000596742"/>
    </source>
</evidence>
<evidence type="ECO:0000256" key="4">
    <source>
        <dbReference type="ARBA" id="ARBA00022490"/>
    </source>
</evidence>
<evidence type="ECO:0000256" key="14">
    <source>
        <dbReference type="SAM" id="MobiDB-lite"/>
    </source>
</evidence>
<evidence type="ECO:0000256" key="1">
    <source>
        <dbReference type="ARBA" id="ARBA00004123"/>
    </source>
</evidence>
<dbReference type="CDD" id="cd09919">
    <property type="entry name" value="SH2_STAT_family"/>
    <property type="match status" value="1"/>
</dbReference>
<dbReference type="GO" id="GO:0005737">
    <property type="term" value="C:cytoplasm"/>
    <property type="evidence" value="ECO:0007669"/>
    <property type="project" value="UniProtKB-SubCell"/>
</dbReference>
<name>A0A8B6EWX1_MYTGA</name>
<dbReference type="Gene3D" id="1.10.238.10">
    <property type="entry name" value="EF-hand"/>
    <property type="match status" value="1"/>
</dbReference>
<evidence type="ECO:0000256" key="11">
    <source>
        <dbReference type="ARBA" id="ARBA00023242"/>
    </source>
</evidence>
<dbReference type="PROSITE" id="PS50001">
    <property type="entry name" value="SH2"/>
    <property type="match status" value="1"/>
</dbReference>
<dbReference type="Gene3D" id="1.10.532.10">
    <property type="entry name" value="STAT transcription factor, N-terminal domain"/>
    <property type="match status" value="1"/>
</dbReference>
<evidence type="ECO:0000256" key="2">
    <source>
        <dbReference type="ARBA" id="ARBA00004496"/>
    </source>
</evidence>
<dbReference type="Pfam" id="PF00017">
    <property type="entry name" value="SH2"/>
    <property type="match status" value="1"/>
</dbReference>
<dbReference type="SUPFAM" id="SSF48092">
    <property type="entry name" value="Transcription factor STAT-4 N-domain"/>
    <property type="match status" value="1"/>
</dbReference>
<dbReference type="InterPro" id="IPR013799">
    <property type="entry name" value="STAT_TF_prot_interaction"/>
</dbReference>
<dbReference type="Pfam" id="PF22123">
    <property type="entry name" value="Exu_RNase_H_like"/>
    <property type="match status" value="1"/>
</dbReference>
<dbReference type="InterPro" id="IPR036535">
    <property type="entry name" value="STAT_N_sf"/>
</dbReference>
<dbReference type="SUPFAM" id="SSF55550">
    <property type="entry name" value="SH2 domain"/>
    <property type="match status" value="1"/>
</dbReference>
<dbReference type="Pfam" id="PF01017">
    <property type="entry name" value="STAT_alpha"/>
    <property type="match status" value="1"/>
</dbReference>
<proteinExistence type="inferred from homology"/>
<dbReference type="InterPro" id="IPR036860">
    <property type="entry name" value="SH2_dom_sf"/>
</dbReference>
<dbReference type="InterPro" id="IPR048988">
    <property type="entry name" value="STAT_linker"/>
</dbReference>
<evidence type="ECO:0000256" key="6">
    <source>
        <dbReference type="ARBA" id="ARBA00022999"/>
    </source>
</evidence>
<feature type="region of interest" description="Disordered" evidence="14">
    <location>
        <begin position="1220"/>
        <end position="1307"/>
    </location>
</feature>
<dbReference type="FunFam" id="1.10.238.10:FF:000029">
    <property type="entry name" value="Signal transducer and transcription activator 6"/>
    <property type="match status" value="1"/>
</dbReference>
<feature type="compositionally biased region" description="Basic residues" evidence="14">
    <location>
        <begin position="1255"/>
        <end position="1270"/>
    </location>
</feature>
<comment type="similarity">
    <text evidence="3">Belongs to the transcription factor STAT family.</text>
</comment>
<dbReference type="CDD" id="cd06127">
    <property type="entry name" value="DEDDh"/>
    <property type="match status" value="1"/>
</dbReference>
<evidence type="ECO:0000256" key="5">
    <source>
        <dbReference type="ARBA" id="ARBA00022553"/>
    </source>
</evidence>
<dbReference type="SUPFAM" id="SSF47655">
    <property type="entry name" value="STAT"/>
    <property type="match status" value="1"/>
</dbReference>
<dbReference type="EMBL" id="UYJE01005896">
    <property type="protein sequence ID" value="VDI41395.1"/>
    <property type="molecule type" value="Genomic_DNA"/>
</dbReference>
<evidence type="ECO:0000256" key="7">
    <source>
        <dbReference type="ARBA" id="ARBA00023015"/>
    </source>
</evidence>
<dbReference type="Gene3D" id="2.60.40.630">
    <property type="entry name" value="STAT transcription factor, DNA-binding domain"/>
    <property type="match status" value="1"/>
</dbReference>
<feature type="compositionally biased region" description="Polar residues" evidence="14">
    <location>
        <begin position="1223"/>
        <end position="1234"/>
    </location>
</feature>
<dbReference type="Pfam" id="PF02864">
    <property type="entry name" value="STAT_bind"/>
    <property type="match status" value="1"/>
</dbReference>
<sequence>MSKNSKRSKLQSEAYTFEMEECKITPKIERQTSAEYASNMDTAQYVTLDNVPSNQINVGHGVLAQTCKKHICSGMSLWAKTQLLPPEYLKQIETIYATKFPIEVRHYFAEWIEEQPWSQVDETNSQHEQYAVTLLVSLLQLIQQKSDELPTTGDYFLLKLRFQNVIDQLRETYEPSPLAFVKTVKSCLTLEESLVNQAENPSLVIEDPTVQQLATNKQISKDIDTLQTWTSVTDTEIKQLQDKQEALIIHWKNSPNITAQLGNALNQLQQKLEFAKTQIQQWQQGGDNQHELEKLRNEKEELMNKEKEISAQQKNVQTELSAKAQEVMELRSTLLNKYKKSFLFLEDVQKKVIDVELIAWKRKQQLSGNGAPIEEKLLDRLQSWSESLAEIIWKSRQQILQFEVLRTRLPLNTSTENQSDILPDLNQKITALLSSLVTSTFVVEHQPPQVLKKESRFTAKIRLLVGGKLNIHMNPPTVKASIISEEQARGLLKSDVTAKDADSGDILNKEGTMEYHDGKGELSIQFRNMQLKKIKRADKKGTEAVTEEKFCILFQSDFQLGINGELMFQVWTLSLPVVVTVHGNQECNALATVLWDNQFAEPGRTPFQVPSQVSWTLMSQLLNTKFQAVTGKGLSPENLNYLASKVFGGNNKTDEYSNHNINWSLFNKDTLPGRSFTFWEWFYAVMRLTKDHLKSLWCDKTIIGFVSKQQAQEWLQMRPVGTFLCRFSDSELGGVTIAWSAEDPKSPEVAFESKSDRLTNDSNNDSDIATYPDDWTAGRRVVELLHLAEQMKCCKNCQSPLLLHMICGEKRCGLGSFLYIQCVHCPYVNTVTTGKQHRQTGKDVGMLVFDVNTKLSLAYLDAGMGPVQTVNFVTALNIPCISPNNLKAREREIGKTIEEYARSSCKKALEEEYLMNRNDRIIEEDTELDKSLDVSFDGGWQKRGSGRSYNSTTGHATVIGNVSGKCLHFGLKSTDCRKCNYMDEKGDASEEEHDCRRNYLGSSKAMEPALAVEMVKDIEKMGYMVNSLTMDDDTTTMARLRQEVDHDVIKRSDSNHFRKNFTGDLLQLHQKHKRSISTTVIDYFVKDMLYAIKQNKGDIENLKSTIDAIVPHAFGDHSLCSSWCGYIKDPIGYRHKSLPYGKDLEGVELQRDIQTVFSKYSENTDKLANLGSSQSNESLNYIISTKAPKSKHFGGSQSLGFRVASAISQKNEGRNYVVEVNKNHSLSPGKFTSQQRERMDRKRKREKTKAATPAFKRKRRDKKGSRARSVRSKEIREGDSYRSAISSTDKESPDIEEIPAPTTENDDFTLHLGKTSTVFFDLETTGLGISCDITQIAAVCGTKKFSQYVMPLQPITPGASKVTGLTRIGNVLYRNGTPVPYQNKEECLKEFLSWLPENAVLFGHNIKSFDTKIIIQALTDENLLNGFKAKCKGFVDTLHVFRAEYPERKSEKKSFKQEELVKDFLGENFTYDAHNALGDVLALQELFGKAGFSLVHLQPHSFSVDFAYQTLINIEISNSNYESLKLLPISAGMTKKMAKSGLNIQHLKLAFRRGGVDGVYNVMSEENNGKVRVTKNKKILVAAAQFIKDEIANQETAA</sequence>
<dbReference type="InterPro" id="IPR000980">
    <property type="entry name" value="SH2"/>
</dbReference>
<evidence type="ECO:0000256" key="13">
    <source>
        <dbReference type="SAM" id="Coils"/>
    </source>
</evidence>
<keyword evidence="5" id="KW-0597">Phosphoprotein</keyword>
<feature type="compositionally biased region" description="Basic and acidic residues" evidence="14">
    <location>
        <begin position="1271"/>
        <end position="1280"/>
    </location>
</feature>
<dbReference type="FunFam" id="2.60.40.630:FF:000003">
    <property type="entry name" value="Signal transducer and transcription activator 6"/>
    <property type="match status" value="1"/>
</dbReference>
<dbReference type="InterPro" id="IPR054362">
    <property type="entry name" value="Exu_RNase_H-like"/>
</dbReference>
<dbReference type="GO" id="GO:0001228">
    <property type="term" value="F:DNA-binding transcription activator activity, RNA polymerase II-specific"/>
    <property type="evidence" value="ECO:0007669"/>
    <property type="project" value="UniProtKB-ARBA"/>
</dbReference>
<dbReference type="PANTHER" id="PTHR11801">
    <property type="entry name" value="SIGNAL TRANSDUCER AND ACTIVATOR OF TRANSCRIPTION"/>
    <property type="match status" value="1"/>
</dbReference>
<keyword evidence="8" id="KW-0238">DNA-binding</keyword>
<dbReference type="InterPro" id="IPR049012">
    <property type="entry name" value="Mutator_transp_dom"/>
</dbReference>
<dbReference type="InterPro" id="IPR013801">
    <property type="entry name" value="STAT_TF_DNA-bd"/>
</dbReference>
<dbReference type="InterPro" id="IPR013520">
    <property type="entry name" value="Ribonucl_H"/>
</dbReference>
<accession>A0A8B6EWX1</accession>
<keyword evidence="9" id="KW-0010">Activator</keyword>
<evidence type="ECO:0000256" key="3">
    <source>
        <dbReference type="ARBA" id="ARBA00005586"/>
    </source>
</evidence>
<evidence type="ECO:0000256" key="10">
    <source>
        <dbReference type="ARBA" id="ARBA00023163"/>
    </source>
</evidence>
<keyword evidence="4" id="KW-0963">Cytoplasm</keyword>
<dbReference type="InterPro" id="IPR012337">
    <property type="entry name" value="RNaseH-like_sf"/>
</dbReference>
<dbReference type="OrthoDB" id="19300at2759"/>
<keyword evidence="11" id="KW-0539">Nucleus</keyword>
<dbReference type="GO" id="GO:0007166">
    <property type="term" value="P:cell surface receptor signaling pathway"/>
    <property type="evidence" value="ECO:0007669"/>
    <property type="project" value="UniProtKB-ARBA"/>
</dbReference>
<feature type="coiled-coil region" evidence="13">
    <location>
        <begin position="258"/>
        <end position="319"/>
    </location>
</feature>
<dbReference type="InterPro" id="IPR036397">
    <property type="entry name" value="RNaseH_sf"/>
</dbReference>
<gene>
    <name evidence="16" type="ORF">MGAL_10B092482</name>
</gene>
<dbReference type="InterPro" id="IPR008967">
    <property type="entry name" value="p53-like_TF_DNA-bd_sf"/>
</dbReference>
<dbReference type="GO" id="GO:0005634">
    <property type="term" value="C:nucleus"/>
    <property type="evidence" value="ECO:0007669"/>
    <property type="project" value="UniProtKB-SubCell"/>
</dbReference>
<organism evidence="16 17">
    <name type="scientific">Mytilus galloprovincialis</name>
    <name type="common">Mediterranean mussel</name>
    <dbReference type="NCBI Taxonomy" id="29158"/>
    <lineage>
        <taxon>Eukaryota</taxon>
        <taxon>Metazoa</taxon>
        <taxon>Spiralia</taxon>
        <taxon>Lophotrochozoa</taxon>
        <taxon>Mollusca</taxon>
        <taxon>Bivalvia</taxon>
        <taxon>Autobranchia</taxon>
        <taxon>Pteriomorphia</taxon>
        <taxon>Mytilida</taxon>
        <taxon>Mytiloidea</taxon>
        <taxon>Mytilidae</taxon>
        <taxon>Mytilinae</taxon>
        <taxon>Mytilus</taxon>
    </lineage>
</organism>
<dbReference type="CDD" id="cd16855">
    <property type="entry name" value="STAT5_CCD"/>
    <property type="match status" value="1"/>
</dbReference>
<dbReference type="Pfam" id="PF20700">
    <property type="entry name" value="Mutator"/>
    <property type="match status" value="1"/>
</dbReference>
<comment type="caution">
    <text evidence="16">The sequence shown here is derived from an EMBL/GenBank/DDBJ whole genome shotgun (WGS) entry which is preliminary data.</text>
</comment>
<reference evidence="16" key="1">
    <citation type="submission" date="2018-11" db="EMBL/GenBank/DDBJ databases">
        <authorList>
            <person name="Alioto T."/>
            <person name="Alioto T."/>
        </authorList>
    </citation>
    <scope>NUCLEOTIDE SEQUENCE</scope>
</reference>
<dbReference type="GO" id="GO:0000977">
    <property type="term" value="F:RNA polymerase II transcription regulatory region sequence-specific DNA binding"/>
    <property type="evidence" value="ECO:0007669"/>
    <property type="project" value="UniProtKB-ARBA"/>
</dbReference>
<dbReference type="SMART" id="SM00964">
    <property type="entry name" value="STAT_int"/>
    <property type="match status" value="1"/>
</dbReference>
<keyword evidence="7" id="KW-0805">Transcription regulation</keyword>
<keyword evidence="6 12" id="KW-0727">SH2 domain</keyword>
<protein>
    <submittedName>
        <fullName evidence="16">Signal transducer and activator of transcription 5B</fullName>
    </submittedName>
</protein>
<dbReference type="Gene3D" id="3.30.420.10">
    <property type="entry name" value="Ribonuclease H-like superfamily/Ribonuclease H"/>
    <property type="match status" value="1"/>
</dbReference>
<dbReference type="InterPro" id="IPR013800">
    <property type="entry name" value="STAT_TF_alpha"/>
</dbReference>
<evidence type="ECO:0000256" key="12">
    <source>
        <dbReference type="PROSITE-ProRule" id="PRU00191"/>
    </source>
</evidence>
<dbReference type="Pfam" id="PF02865">
    <property type="entry name" value="STAT_int"/>
    <property type="match status" value="1"/>
</dbReference>
<dbReference type="InterPro" id="IPR057617">
    <property type="entry name" value="PML_C"/>
</dbReference>